<organism evidence="8 9">
    <name type="scientific">Sneathiella sedimenti</name>
    <dbReference type="NCBI Taxonomy" id="2816034"/>
    <lineage>
        <taxon>Bacteria</taxon>
        <taxon>Pseudomonadati</taxon>
        <taxon>Pseudomonadota</taxon>
        <taxon>Alphaproteobacteria</taxon>
        <taxon>Sneathiellales</taxon>
        <taxon>Sneathiellaceae</taxon>
        <taxon>Sneathiella</taxon>
    </lineage>
</organism>
<dbReference type="Pfam" id="PF00756">
    <property type="entry name" value="Esterase"/>
    <property type="match status" value="1"/>
</dbReference>
<proteinExistence type="inferred from homology"/>
<accession>A0ABS3F5Y2</accession>
<comment type="similarity">
    <text evidence="1 7">Belongs to the esterase D family.</text>
</comment>
<dbReference type="InterPro" id="IPR029058">
    <property type="entry name" value="AB_hydrolase_fold"/>
</dbReference>
<evidence type="ECO:0000313" key="8">
    <source>
        <dbReference type="EMBL" id="MBO0333737.1"/>
    </source>
</evidence>
<dbReference type="NCBIfam" id="TIGR02821">
    <property type="entry name" value="fghA_ester_D"/>
    <property type="match status" value="1"/>
</dbReference>
<dbReference type="EMBL" id="JAFLNC010000002">
    <property type="protein sequence ID" value="MBO0333737.1"/>
    <property type="molecule type" value="Genomic_DNA"/>
</dbReference>
<comment type="caution">
    <text evidence="8">The sequence shown here is derived from an EMBL/GenBank/DDBJ whole genome shotgun (WGS) entry which is preliminary data.</text>
</comment>
<dbReference type="PANTHER" id="PTHR10061">
    <property type="entry name" value="S-FORMYLGLUTATHIONE HYDROLASE"/>
    <property type="match status" value="1"/>
</dbReference>
<keyword evidence="4 7" id="KW-0378">Hydrolase</keyword>
<evidence type="ECO:0000256" key="1">
    <source>
        <dbReference type="ARBA" id="ARBA00005622"/>
    </source>
</evidence>
<evidence type="ECO:0000313" key="9">
    <source>
        <dbReference type="Proteomes" id="UP000664761"/>
    </source>
</evidence>
<keyword evidence="3 7" id="KW-0719">Serine esterase</keyword>
<dbReference type="Gene3D" id="3.40.50.1820">
    <property type="entry name" value="alpha/beta hydrolase"/>
    <property type="match status" value="1"/>
</dbReference>
<dbReference type="InterPro" id="IPR000801">
    <property type="entry name" value="Esterase-like"/>
</dbReference>
<dbReference type="Proteomes" id="UP000664761">
    <property type="component" value="Unassembled WGS sequence"/>
</dbReference>
<dbReference type="RefSeq" id="WP_207044451.1">
    <property type="nucleotide sequence ID" value="NZ_JAFLNC010000002.1"/>
</dbReference>
<protein>
    <recommendedName>
        <fullName evidence="2 6">S-formylglutathione hydrolase</fullName>
        <ecNumber evidence="2 6">3.1.2.12</ecNumber>
    </recommendedName>
</protein>
<comment type="function">
    <text evidence="7">Serine hydrolase involved in the detoxification of formaldehyde.</text>
</comment>
<gene>
    <name evidence="8" type="primary">fghA</name>
    <name evidence="8" type="ORF">J0X12_08935</name>
</gene>
<sequence>MEIISEQACFGGTQGFYSHLSSFTGTTMRFAVYQPAQARGMKVPVLYYLAGLTCTEETATIKAGAQRFAAEHGLMLVMPDTSPRDIGLPGEEDDWDFGTGAGFYLDAVKEPWADAYRMYSYVRDELRLLINETFNADVDRTGIFGHSMGGHGALTLALKNPDIYKSVSAFAPISSPMQSPWGEKAFTGYLGTDKASWIDYDATELVKNGYRASHILIDQGTADQFLTEQLKPEIFEAACKEAGQPLTLRLQEGYDHSYYFIQTFMEDHIRHHASILTQS</sequence>
<dbReference type="SUPFAM" id="SSF53474">
    <property type="entry name" value="alpha/beta-Hydrolases"/>
    <property type="match status" value="1"/>
</dbReference>
<evidence type="ECO:0000256" key="7">
    <source>
        <dbReference type="RuleBase" id="RU363068"/>
    </source>
</evidence>
<dbReference type="PANTHER" id="PTHR10061:SF0">
    <property type="entry name" value="S-FORMYLGLUTATHIONE HYDROLASE"/>
    <property type="match status" value="1"/>
</dbReference>
<evidence type="ECO:0000256" key="3">
    <source>
        <dbReference type="ARBA" id="ARBA00022487"/>
    </source>
</evidence>
<dbReference type="GO" id="GO:0018738">
    <property type="term" value="F:S-formylglutathione hydrolase activity"/>
    <property type="evidence" value="ECO:0007669"/>
    <property type="project" value="UniProtKB-EC"/>
</dbReference>
<evidence type="ECO:0000256" key="2">
    <source>
        <dbReference type="ARBA" id="ARBA00012479"/>
    </source>
</evidence>
<reference evidence="8 9" key="1">
    <citation type="submission" date="2021-03" db="EMBL/GenBank/DDBJ databases">
        <title>Sneathiella sp. CAU 1612 isolated from Kang Won-do.</title>
        <authorList>
            <person name="Kim W."/>
        </authorList>
    </citation>
    <scope>NUCLEOTIDE SEQUENCE [LARGE SCALE GENOMIC DNA]</scope>
    <source>
        <strain evidence="8 9">CAU 1612</strain>
    </source>
</reference>
<keyword evidence="9" id="KW-1185">Reference proteome</keyword>
<dbReference type="InterPro" id="IPR014186">
    <property type="entry name" value="S-formylglutathione_hydrol"/>
</dbReference>
<evidence type="ECO:0000256" key="4">
    <source>
        <dbReference type="ARBA" id="ARBA00022801"/>
    </source>
</evidence>
<evidence type="ECO:0000256" key="5">
    <source>
        <dbReference type="ARBA" id="ARBA00047590"/>
    </source>
</evidence>
<dbReference type="EC" id="3.1.2.12" evidence="2 6"/>
<evidence type="ECO:0000256" key="6">
    <source>
        <dbReference type="NCBIfam" id="TIGR02821"/>
    </source>
</evidence>
<name>A0ABS3F5Y2_9PROT</name>
<comment type="catalytic activity">
    <reaction evidence="5 7">
        <text>S-formylglutathione + H2O = formate + glutathione + H(+)</text>
        <dbReference type="Rhea" id="RHEA:14961"/>
        <dbReference type="ChEBI" id="CHEBI:15377"/>
        <dbReference type="ChEBI" id="CHEBI:15378"/>
        <dbReference type="ChEBI" id="CHEBI:15740"/>
        <dbReference type="ChEBI" id="CHEBI:57688"/>
        <dbReference type="ChEBI" id="CHEBI:57925"/>
        <dbReference type="EC" id="3.1.2.12"/>
    </reaction>
</comment>